<gene>
    <name evidence="2" type="ORF">BN1086_03914</name>
    <name evidence="3" type="ORF">NCTC11075_01878</name>
</gene>
<evidence type="ECO:0000313" key="4">
    <source>
        <dbReference type="Proteomes" id="UP000270272"/>
    </source>
</evidence>
<evidence type="ECO:0000313" key="2">
    <source>
        <dbReference type="EMBL" id="CDZ85692.1"/>
    </source>
</evidence>
<feature type="transmembrane region" description="Helical" evidence="1">
    <location>
        <begin position="7"/>
        <end position="26"/>
    </location>
</feature>
<dbReference type="EMBL" id="LR134204">
    <property type="protein sequence ID" value="VEB88553.1"/>
    <property type="molecule type" value="Genomic_DNA"/>
</dbReference>
<name>A0A078LK39_CITKO</name>
<dbReference type="EMBL" id="LK931336">
    <property type="protein sequence ID" value="CDZ85692.1"/>
    <property type="molecule type" value="Genomic_DNA"/>
</dbReference>
<evidence type="ECO:0000256" key="1">
    <source>
        <dbReference type="SAM" id="Phobius"/>
    </source>
</evidence>
<keyword evidence="1" id="KW-1133">Transmembrane helix</keyword>
<proteinExistence type="predicted"/>
<dbReference type="Proteomes" id="UP000270272">
    <property type="component" value="Chromosome"/>
</dbReference>
<dbReference type="PATRIC" id="fig|545.12.peg.3920"/>
<accession>A0A078LK39</accession>
<dbReference type="RefSeq" id="WP_101744100.1">
    <property type="nucleotide sequence ID" value="NZ_CAYTAX010000002.1"/>
</dbReference>
<organism evidence="2">
    <name type="scientific">Citrobacter koseri</name>
    <name type="common">Citrobacter diversus</name>
    <dbReference type="NCBI Taxonomy" id="545"/>
    <lineage>
        <taxon>Bacteria</taxon>
        <taxon>Pseudomonadati</taxon>
        <taxon>Pseudomonadota</taxon>
        <taxon>Gammaproteobacteria</taxon>
        <taxon>Enterobacterales</taxon>
        <taxon>Enterobacteriaceae</taxon>
        <taxon>Citrobacter</taxon>
    </lineage>
</organism>
<reference evidence="3 4" key="2">
    <citation type="submission" date="2018-12" db="EMBL/GenBank/DDBJ databases">
        <authorList>
            <consortium name="Pathogen Informatics"/>
        </authorList>
    </citation>
    <scope>NUCLEOTIDE SEQUENCE [LARGE SCALE GENOMIC DNA]</scope>
    <source>
        <strain evidence="3 4">NCTC11075</strain>
    </source>
</reference>
<reference evidence="2" key="1">
    <citation type="submission" date="2014-06" db="EMBL/GenBank/DDBJ databases">
        <authorList>
            <person name="Urmite Genomes Urmite Genomes"/>
        </authorList>
    </citation>
    <scope>NUCLEOTIDE SEQUENCE</scope>
</reference>
<keyword evidence="1" id="KW-0812">Transmembrane</keyword>
<keyword evidence="1" id="KW-0472">Membrane</keyword>
<dbReference type="AlphaFoldDB" id="A0A078LK39"/>
<evidence type="ECO:0000313" key="3">
    <source>
        <dbReference type="EMBL" id="VEB88553.1"/>
    </source>
</evidence>
<sequence length="153" mass="17457">MMKIKILAAAIIITFFIVGGGGLWYAHSINPKIDCSGYAVWDIDHELFAGDITYQMHNHQGIVTLTGVLNTPDAHSYKISRIIYFTYQKLQQNYIITTHNLVRYPSDELQGSHERKAMPLIYLSKDATFSFLIQPWREGWTFTTVGSPSLLCR</sequence>
<protein>
    <submittedName>
        <fullName evidence="2">Uncharacterized protein</fullName>
    </submittedName>
</protein>